<feature type="region of interest" description="Disordered" evidence="1">
    <location>
        <begin position="471"/>
        <end position="522"/>
    </location>
</feature>
<dbReference type="Pfam" id="PF02375">
    <property type="entry name" value="JmjN"/>
    <property type="match status" value="1"/>
</dbReference>
<evidence type="ECO:0000313" key="5">
    <source>
        <dbReference type="Proteomes" id="UP000006671"/>
    </source>
</evidence>
<sequence>MSASSTTTPHLMYDAVPVFTPTMEEMMDFTGYIERVVDPACMYGGICKVIPPKEWKANSYNMEDIDFEIATPIRQYADGAKGVFQLYLEESKQTTFKRWYKSVTERAPPIPDNITDLEEQVDFMERKIWKNIAFRAPLYGSDLYGSLFDDPKTPWNLNYLDSCLSKVLKRQGSILPGINAPYLYVGSYKSCFAWHCEDLDLYSINYMHIGSPKVWYTIPFPYKKQFEELAKKYFPEPFKGCSQFLRHKTTVISPFTLREVGIRTTRVTQLPGEFIITLPGSYHQGFNWDINVNEAVNFATRRWIDIGRNCLRCTCDPDTVRINLDGIEEYLDAEESLHVHADHASILPHEPTDILDCDPSTLQYYDPQFAMDPTDPSYPLFLANAGLDIAPVPHQMPNPGMISKYYDEMNASYSYPYNIPTKVFNHEIDMPMLSNIKSEFDDFPITEYKVVSNDEKCIKIKITTNGALEGVEEQEEEEVEEEDEEEYVPTKKKRSSRKKVKKEKKSSISKQYKTRKSTTTTTATAVATITTTVTPLTCSTISKSHHHPLFARFFSRSRLLRK</sequence>
<feature type="domain" description="JmjC" evidence="3">
    <location>
        <begin position="149"/>
        <end position="315"/>
    </location>
</feature>
<dbReference type="PANTHER" id="PTHR10694:SF7">
    <property type="entry name" value="[HISTONE H3]-TRIMETHYL-L-LYSINE(9) DEMETHYLASE"/>
    <property type="match status" value="1"/>
</dbReference>
<name>D2VNA3_NAEGR</name>
<gene>
    <name evidence="4" type="ORF">NAEGRDRAFT_80626</name>
</gene>
<dbReference type="InterPro" id="IPR003347">
    <property type="entry name" value="JmjC_dom"/>
</dbReference>
<dbReference type="OrthoDB" id="9547406at2759"/>
<dbReference type="SMART" id="SM00558">
    <property type="entry name" value="JmjC"/>
    <property type="match status" value="1"/>
</dbReference>
<dbReference type="RefSeq" id="XP_002674362.1">
    <property type="nucleotide sequence ID" value="XM_002674316.1"/>
</dbReference>
<dbReference type="SMART" id="SM00545">
    <property type="entry name" value="JmjN"/>
    <property type="match status" value="1"/>
</dbReference>
<evidence type="ECO:0000259" key="3">
    <source>
        <dbReference type="PROSITE" id="PS51184"/>
    </source>
</evidence>
<dbReference type="GO" id="GO:0032454">
    <property type="term" value="F:histone H3K9 demethylase activity"/>
    <property type="evidence" value="ECO:0007669"/>
    <property type="project" value="TreeGrafter"/>
</dbReference>
<dbReference type="SUPFAM" id="SSF51197">
    <property type="entry name" value="Clavaminate synthase-like"/>
    <property type="match status" value="1"/>
</dbReference>
<protein>
    <submittedName>
        <fullName evidence="4">Histone demethlylase</fullName>
    </submittedName>
</protein>
<dbReference type="Gene3D" id="2.60.120.650">
    <property type="entry name" value="Cupin"/>
    <property type="match status" value="1"/>
</dbReference>
<dbReference type="OMA" id="AWHCEDL"/>
<dbReference type="KEGG" id="ngr:NAEGRDRAFT_80626"/>
<dbReference type="STRING" id="5762.D2VNA3"/>
<evidence type="ECO:0000256" key="1">
    <source>
        <dbReference type="SAM" id="MobiDB-lite"/>
    </source>
</evidence>
<feature type="domain" description="JmjN" evidence="2">
    <location>
        <begin position="16"/>
        <end position="58"/>
    </location>
</feature>
<dbReference type="InParanoid" id="D2VNA3"/>
<keyword evidence="5" id="KW-1185">Reference proteome</keyword>
<dbReference type="PROSITE" id="PS51184">
    <property type="entry name" value="JMJC"/>
    <property type="match status" value="1"/>
</dbReference>
<reference evidence="4 5" key="1">
    <citation type="journal article" date="2010" name="Cell">
        <title>The genome of Naegleria gruberi illuminates early eukaryotic versatility.</title>
        <authorList>
            <person name="Fritz-Laylin L.K."/>
            <person name="Prochnik S.E."/>
            <person name="Ginger M.L."/>
            <person name="Dacks J.B."/>
            <person name="Carpenter M.L."/>
            <person name="Field M.C."/>
            <person name="Kuo A."/>
            <person name="Paredez A."/>
            <person name="Chapman J."/>
            <person name="Pham J."/>
            <person name="Shu S."/>
            <person name="Neupane R."/>
            <person name="Cipriano M."/>
            <person name="Mancuso J."/>
            <person name="Tu H."/>
            <person name="Salamov A."/>
            <person name="Lindquist E."/>
            <person name="Shapiro H."/>
            <person name="Lucas S."/>
            <person name="Grigoriev I.V."/>
            <person name="Cande W.Z."/>
            <person name="Fulton C."/>
            <person name="Rokhsar D.S."/>
            <person name="Dawson S.C."/>
        </authorList>
    </citation>
    <scope>NUCLEOTIDE SEQUENCE [LARGE SCALE GENOMIC DNA]</scope>
    <source>
        <strain evidence="4 5">NEG-M</strain>
    </source>
</reference>
<dbReference type="eggNOG" id="KOG0958">
    <property type="taxonomic scope" value="Eukaryota"/>
</dbReference>
<dbReference type="Pfam" id="PF02373">
    <property type="entry name" value="JmjC"/>
    <property type="match status" value="1"/>
</dbReference>
<dbReference type="InterPro" id="IPR003349">
    <property type="entry name" value="JmjN"/>
</dbReference>
<feature type="compositionally biased region" description="Acidic residues" evidence="1">
    <location>
        <begin position="471"/>
        <end position="487"/>
    </location>
</feature>
<accession>D2VNA3</accession>
<proteinExistence type="predicted"/>
<dbReference type="PROSITE" id="PS51183">
    <property type="entry name" value="JMJN"/>
    <property type="match status" value="1"/>
</dbReference>
<dbReference type="GO" id="GO:0010468">
    <property type="term" value="P:regulation of gene expression"/>
    <property type="evidence" value="ECO:0007669"/>
    <property type="project" value="TreeGrafter"/>
</dbReference>
<dbReference type="VEuPathDB" id="AmoebaDB:NAEGRDRAFT_80626"/>
<dbReference type="EMBL" id="GG738884">
    <property type="protein sequence ID" value="EFC41618.1"/>
    <property type="molecule type" value="Genomic_DNA"/>
</dbReference>
<evidence type="ECO:0000313" key="4">
    <source>
        <dbReference type="EMBL" id="EFC41618.1"/>
    </source>
</evidence>
<dbReference type="AlphaFoldDB" id="D2VNA3"/>
<dbReference type="GO" id="GO:0000785">
    <property type="term" value="C:chromatin"/>
    <property type="evidence" value="ECO:0007669"/>
    <property type="project" value="TreeGrafter"/>
</dbReference>
<dbReference type="GO" id="GO:0051864">
    <property type="term" value="F:histone H3K36 demethylase activity"/>
    <property type="evidence" value="ECO:0007669"/>
    <property type="project" value="TreeGrafter"/>
</dbReference>
<dbReference type="GeneID" id="8851452"/>
<dbReference type="PANTHER" id="PTHR10694">
    <property type="entry name" value="LYSINE-SPECIFIC DEMETHYLASE"/>
    <property type="match status" value="1"/>
</dbReference>
<dbReference type="GO" id="GO:0005634">
    <property type="term" value="C:nucleus"/>
    <property type="evidence" value="ECO:0007669"/>
    <property type="project" value="TreeGrafter"/>
</dbReference>
<evidence type="ECO:0000259" key="2">
    <source>
        <dbReference type="PROSITE" id="PS51183"/>
    </source>
</evidence>
<feature type="compositionally biased region" description="Basic residues" evidence="1">
    <location>
        <begin position="490"/>
        <end position="504"/>
    </location>
</feature>
<dbReference type="Proteomes" id="UP000006671">
    <property type="component" value="Unassembled WGS sequence"/>
</dbReference>
<organism evidence="5">
    <name type="scientific">Naegleria gruberi</name>
    <name type="common">Amoeba</name>
    <dbReference type="NCBI Taxonomy" id="5762"/>
    <lineage>
        <taxon>Eukaryota</taxon>
        <taxon>Discoba</taxon>
        <taxon>Heterolobosea</taxon>
        <taxon>Tetramitia</taxon>
        <taxon>Eutetramitia</taxon>
        <taxon>Vahlkampfiidae</taxon>
        <taxon>Naegleria</taxon>
    </lineage>
</organism>